<evidence type="ECO:0000256" key="1">
    <source>
        <dbReference type="ARBA" id="ARBA00004533"/>
    </source>
</evidence>
<reference evidence="9 10" key="1">
    <citation type="submission" date="2017-12" db="EMBL/GenBank/DDBJ databases">
        <title>Genome sequence of the active heterotrophic nitrifier-denitrifier, Cupriavidus pauculus UM1.</title>
        <authorList>
            <person name="Putonti C."/>
            <person name="Castignetti D."/>
        </authorList>
    </citation>
    <scope>NUCLEOTIDE SEQUENCE [LARGE SCALE GENOMIC DNA]</scope>
    <source>
        <strain evidence="9 10">UM1</strain>
    </source>
</reference>
<proteinExistence type="predicted"/>
<feature type="transmembrane region" description="Helical" evidence="8">
    <location>
        <begin position="57"/>
        <end position="77"/>
    </location>
</feature>
<keyword evidence="6 9" id="KW-0012">Acyltransferase</keyword>
<keyword evidence="8" id="KW-0812">Transmembrane</keyword>
<organism evidence="9 10">
    <name type="scientific">Cupriavidus pauculus</name>
    <dbReference type="NCBI Taxonomy" id="82633"/>
    <lineage>
        <taxon>Bacteria</taxon>
        <taxon>Pseudomonadati</taxon>
        <taxon>Pseudomonadota</taxon>
        <taxon>Betaproteobacteria</taxon>
        <taxon>Burkholderiales</taxon>
        <taxon>Burkholderiaceae</taxon>
        <taxon>Cupriavidus</taxon>
    </lineage>
</organism>
<evidence type="ECO:0000256" key="7">
    <source>
        <dbReference type="SAM" id="MobiDB-lite"/>
    </source>
</evidence>
<evidence type="ECO:0000256" key="6">
    <source>
        <dbReference type="ARBA" id="ARBA00023315"/>
    </source>
</evidence>
<gene>
    <name evidence="9" type="ORF">CYJ10_17340</name>
</gene>
<dbReference type="STRING" id="82633.GCA_000974605_04473"/>
<dbReference type="Proteomes" id="UP000234341">
    <property type="component" value="Unassembled WGS sequence"/>
</dbReference>
<dbReference type="InterPro" id="IPR014548">
    <property type="entry name" value="Ac_Trasf"/>
</dbReference>
<dbReference type="InterPro" id="IPR004960">
    <property type="entry name" value="LipA_acyltrans"/>
</dbReference>
<keyword evidence="5 8" id="KW-0472">Membrane</keyword>
<evidence type="ECO:0000256" key="5">
    <source>
        <dbReference type="ARBA" id="ARBA00023136"/>
    </source>
</evidence>
<comment type="subcellular location">
    <subcellularLocation>
        <location evidence="1">Cell inner membrane</location>
    </subcellularLocation>
</comment>
<name>A0A2N5CAQ9_9BURK</name>
<dbReference type="GO" id="GO:0005886">
    <property type="term" value="C:plasma membrane"/>
    <property type="evidence" value="ECO:0007669"/>
    <property type="project" value="UniProtKB-SubCell"/>
</dbReference>
<feature type="region of interest" description="Disordered" evidence="7">
    <location>
        <begin position="1"/>
        <end position="28"/>
    </location>
</feature>
<dbReference type="CDD" id="cd07984">
    <property type="entry name" value="LPLAT_LABLAT-like"/>
    <property type="match status" value="1"/>
</dbReference>
<evidence type="ECO:0000256" key="3">
    <source>
        <dbReference type="ARBA" id="ARBA00022519"/>
    </source>
</evidence>
<feature type="transmembrane region" description="Helical" evidence="8">
    <location>
        <begin position="32"/>
        <end position="51"/>
    </location>
</feature>
<accession>A0A2N5CAQ9</accession>
<dbReference type="AlphaFoldDB" id="A0A2N5CAQ9"/>
<evidence type="ECO:0000256" key="2">
    <source>
        <dbReference type="ARBA" id="ARBA00022475"/>
    </source>
</evidence>
<evidence type="ECO:0000313" key="10">
    <source>
        <dbReference type="Proteomes" id="UP000234341"/>
    </source>
</evidence>
<keyword evidence="8" id="KW-1133">Transmembrane helix</keyword>
<evidence type="ECO:0000256" key="8">
    <source>
        <dbReference type="SAM" id="Phobius"/>
    </source>
</evidence>
<keyword evidence="4 9" id="KW-0808">Transferase</keyword>
<dbReference type="GO" id="GO:0009247">
    <property type="term" value="P:glycolipid biosynthetic process"/>
    <property type="evidence" value="ECO:0007669"/>
    <property type="project" value="UniProtKB-ARBA"/>
</dbReference>
<evidence type="ECO:0000313" key="9">
    <source>
        <dbReference type="EMBL" id="PLP99299.1"/>
    </source>
</evidence>
<keyword evidence="2" id="KW-1003">Cell membrane</keyword>
<dbReference type="GO" id="GO:0016746">
    <property type="term" value="F:acyltransferase activity"/>
    <property type="evidence" value="ECO:0007669"/>
    <property type="project" value="UniProtKB-KW"/>
</dbReference>
<dbReference type="PANTHER" id="PTHR30606:SF9">
    <property type="entry name" value="LIPID A BIOSYNTHESIS LAUROYLTRANSFERASE"/>
    <property type="match status" value="1"/>
</dbReference>
<dbReference type="EMBL" id="PJRP01000008">
    <property type="protein sequence ID" value="PLP99299.1"/>
    <property type="molecule type" value="Genomic_DNA"/>
</dbReference>
<dbReference type="PANTHER" id="PTHR30606">
    <property type="entry name" value="LIPID A BIOSYNTHESIS LAUROYL ACYLTRANSFERASE"/>
    <property type="match status" value="1"/>
</dbReference>
<comment type="caution">
    <text evidence="9">The sequence shown here is derived from an EMBL/GenBank/DDBJ whole genome shotgun (WGS) entry which is preliminary data.</text>
</comment>
<protein>
    <submittedName>
        <fullName evidence="9">Acyltransferase</fullName>
    </submittedName>
</protein>
<feature type="compositionally biased region" description="Low complexity" evidence="7">
    <location>
        <begin position="17"/>
        <end position="26"/>
    </location>
</feature>
<keyword evidence="3" id="KW-0997">Cell inner membrane</keyword>
<dbReference type="PIRSF" id="PIRSF028561">
    <property type="entry name" value="Ac_Trasf"/>
    <property type="match status" value="1"/>
</dbReference>
<evidence type="ECO:0000256" key="4">
    <source>
        <dbReference type="ARBA" id="ARBA00022679"/>
    </source>
</evidence>
<dbReference type="Pfam" id="PF03279">
    <property type="entry name" value="Lip_A_acyltrans"/>
    <property type="match status" value="1"/>
</dbReference>
<sequence length="355" mass="39086">MVQPDSSSSPPGPSGPSGPSEPSGPSRRSQHWSAIGEVTCVWGIWLLYALYRVFGRVLFRIVMVPVVAYYWLAYPLARRSSTDYLRRLEAATGAIGTRPTWRHSLNHLFSFGDTILDKLLAIGGRYRFEHVSKEGGDVLLRQIASGQGGIIMTAHVGCLELCRAMANRIDGLRLTVLVHSAHAEQFNRVLARLDPDAMLQLYQIDDISPATALELSARVQAGEFVAIAGDRAPAHGGRAVSVPFLGAPARFPVGPYVLAALLKCPLFAMGCVRAGNGHVIRFTELARSVALPRAAREARLVELAQRYVAWLELLVVRSPYDWFNFYDFWARDPISVGRLDPSQTGRDQDAEHPQS</sequence>